<dbReference type="KEGG" id="lgi:LOTGIDRAFT_164923"/>
<dbReference type="PANTHER" id="PTHR43404:SF1">
    <property type="entry name" value="MNN4P"/>
    <property type="match status" value="1"/>
</dbReference>
<keyword evidence="3" id="KW-1185">Reference proteome</keyword>
<proteinExistence type="predicted"/>
<dbReference type="RefSeq" id="XP_009059676.1">
    <property type="nucleotide sequence ID" value="XM_009061428.1"/>
</dbReference>
<protein>
    <recommendedName>
        <fullName evidence="1">LicD/FKTN/FKRP nucleotidyltransferase domain-containing protein</fullName>
    </recommendedName>
</protein>
<dbReference type="Pfam" id="PF04991">
    <property type="entry name" value="LicD"/>
    <property type="match status" value="1"/>
</dbReference>
<dbReference type="Proteomes" id="UP000030746">
    <property type="component" value="Unassembled WGS sequence"/>
</dbReference>
<dbReference type="CTD" id="20239865"/>
<organism evidence="2 3">
    <name type="scientific">Lottia gigantea</name>
    <name type="common">Giant owl limpet</name>
    <dbReference type="NCBI Taxonomy" id="225164"/>
    <lineage>
        <taxon>Eukaryota</taxon>
        <taxon>Metazoa</taxon>
        <taxon>Spiralia</taxon>
        <taxon>Lophotrochozoa</taxon>
        <taxon>Mollusca</taxon>
        <taxon>Gastropoda</taxon>
        <taxon>Patellogastropoda</taxon>
        <taxon>Lottioidea</taxon>
        <taxon>Lottiidae</taxon>
        <taxon>Lottia</taxon>
    </lineage>
</organism>
<sequence>MVIIRSVFSLKRIVILLTLMTILLYSIAKLRNNIPIQWKDQKIQDILKILIYWQRFPLNDIPIRPINSSHSLSYTQLSDWQMKSVGHYRNFYSFKIENAESNMNFDQISEMEVFLNFQPLMSNNERNILLYTFYIFQQICKKHGFEYFAIEGTLLGVYRHMGIIPWDDDMDVIMDASKWTEIRDALSGNEELSLHTDSHYQWKIFLKSAYQPKNSEFKWPFIDIFFYKHDKTHIIGLTPALKLNFIYETTDIFPLISKPFENSEIYVPKKIDKIVPELYGVTMCQTNSYIHKQGLDVPNKYIKSIPCSYLYNLYPFVFRSVDSVNGKTVEELKLDSKIITDISFVRYDSQLQCR</sequence>
<dbReference type="InterPro" id="IPR052942">
    <property type="entry name" value="LPS_cholinephosphotransferase"/>
</dbReference>
<dbReference type="PANTHER" id="PTHR43404">
    <property type="entry name" value="LIPOPOLYSACCHARIDE CHOLINEPHOSPHOTRANSFERASE LICD"/>
    <property type="match status" value="1"/>
</dbReference>
<dbReference type="EMBL" id="KB202567">
    <property type="protein sequence ID" value="ESO89620.1"/>
    <property type="molecule type" value="Genomic_DNA"/>
</dbReference>
<dbReference type="HOGENOM" id="CLU_783660_0_0_1"/>
<dbReference type="GeneID" id="20239865"/>
<evidence type="ECO:0000259" key="1">
    <source>
        <dbReference type="Pfam" id="PF04991"/>
    </source>
</evidence>
<dbReference type="OMA" id="PVPCNLD"/>
<evidence type="ECO:0000313" key="2">
    <source>
        <dbReference type="EMBL" id="ESO89620.1"/>
    </source>
</evidence>
<evidence type="ECO:0000313" key="3">
    <source>
        <dbReference type="Proteomes" id="UP000030746"/>
    </source>
</evidence>
<accession>V4A3Q8</accession>
<feature type="domain" description="LicD/FKTN/FKRP nucleotidyltransferase" evidence="1">
    <location>
        <begin position="140"/>
        <end position="187"/>
    </location>
</feature>
<reference evidence="2 3" key="1">
    <citation type="journal article" date="2013" name="Nature">
        <title>Insights into bilaterian evolution from three spiralian genomes.</title>
        <authorList>
            <person name="Simakov O."/>
            <person name="Marletaz F."/>
            <person name="Cho S.J."/>
            <person name="Edsinger-Gonzales E."/>
            <person name="Havlak P."/>
            <person name="Hellsten U."/>
            <person name="Kuo D.H."/>
            <person name="Larsson T."/>
            <person name="Lv J."/>
            <person name="Arendt D."/>
            <person name="Savage R."/>
            <person name="Osoegawa K."/>
            <person name="de Jong P."/>
            <person name="Grimwood J."/>
            <person name="Chapman J.A."/>
            <person name="Shapiro H."/>
            <person name="Aerts A."/>
            <person name="Otillar R.P."/>
            <person name="Terry A.Y."/>
            <person name="Boore J.L."/>
            <person name="Grigoriev I.V."/>
            <person name="Lindberg D.R."/>
            <person name="Seaver E.C."/>
            <person name="Weisblat D.A."/>
            <person name="Putnam N.H."/>
            <person name="Rokhsar D.S."/>
        </authorList>
    </citation>
    <scope>NUCLEOTIDE SEQUENCE [LARGE SCALE GENOMIC DNA]</scope>
</reference>
<name>V4A3Q8_LOTGI</name>
<dbReference type="AlphaFoldDB" id="V4A3Q8"/>
<dbReference type="OrthoDB" id="419198at2759"/>
<dbReference type="GO" id="GO:0009100">
    <property type="term" value="P:glycoprotein metabolic process"/>
    <property type="evidence" value="ECO:0007669"/>
    <property type="project" value="UniProtKB-ARBA"/>
</dbReference>
<gene>
    <name evidence="2" type="ORF">LOTGIDRAFT_164923</name>
</gene>
<dbReference type="InterPro" id="IPR007074">
    <property type="entry name" value="LicD/FKTN/FKRP_NTP_transf"/>
</dbReference>